<dbReference type="RefSeq" id="WP_261521206.1">
    <property type="nucleotide sequence ID" value="NZ_JAODNW010000017.1"/>
</dbReference>
<name>A0ABV6D7J4_9HYPH</name>
<evidence type="ECO:0000313" key="1">
    <source>
        <dbReference type="EMBL" id="MFC0208595.1"/>
    </source>
</evidence>
<keyword evidence="2" id="KW-1185">Reference proteome</keyword>
<evidence type="ECO:0000313" key="2">
    <source>
        <dbReference type="Proteomes" id="UP001589755"/>
    </source>
</evidence>
<comment type="caution">
    <text evidence="1">The sequence shown here is derived from an EMBL/GenBank/DDBJ whole genome shotgun (WGS) entry which is preliminary data.</text>
</comment>
<protein>
    <submittedName>
        <fullName evidence="1">Uncharacterized protein</fullName>
    </submittedName>
</protein>
<reference evidence="1 2" key="1">
    <citation type="submission" date="2024-09" db="EMBL/GenBank/DDBJ databases">
        <authorList>
            <person name="Sun Q."/>
            <person name="Mori K."/>
        </authorList>
    </citation>
    <scope>NUCLEOTIDE SEQUENCE [LARGE SCALE GENOMIC DNA]</scope>
    <source>
        <strain evidence="1 2">CCM 8543</strain>
    </source>
</reference>
<proteinExistence type="predicted"/>
<dbReference type="EMBL" id="JBHLXD010000012">
    <property type="protein sequence ID" value="MFC0208595.1"/>
    <property type="molecule type" value="Genomic_DNA"/>
</dbReference>
<organism evidence="1 2">
    <name type="scientific">Chelativorans intermedius</name>
    <dbReference type="NCBI Taxonomy" id="515947"/>
    <lineage>
        <taxon>Bacteria</taxon>
        <taxon>Pseudomonadati</taxon>
        <taxon>Pseudomonadota</taxon>
        <taxon>Alphaproteobacteria</taxon>
        <taxon>Hyphomicrobiales</taxon>
        <taxon>Phyllobacteriaceae</taxon>
        <taxon>Chelativorans</taxon>
    </lineage>
</organism>
<gene>
    <name evidence="1" type="ORF">ACFFJ2_09305</name>
</gene>
<accession>A0ABV6D7J4</accession>
<sequence>MDARPLRKMHIHELAAEFIEARAHRDMNRLSRLEAELTNRKSRRARNLAMNVRLALATLDGARKAA</sequence>
<dbReference type="Proteomes" id="UP001589755">
    <property type="component" value="Unassembled WGS sequence"/>
</dbReference>